<dbReference type="SUPFAM" id="SSF55781">
    <property type="entry name" value="GAF domain-like"/>
    <property type="match status" value="1"/>
</dbReference>
<proteinExistence type="predicted"/>
<dbReference type="InterPro" id="IPR003018">
    <property type="entry name" value="GAF"/>
</dbReference>
<dbReference type="EMBL" id="LAZR01031490">
    <property type="protein sequence ID" value="KKL53602.1"/>
    <property type="molecule type" value="Genomic_DNA"/>
</dbReference>
<feature type="domain" description="Guanylate cyclase" evidence="1">
    <location>
        <begin position="108"/>
        <end position="235"/>
    </location>
</feature>
<dbReference type="PANTHER" id="PTHR43081">
    <property type="entry name" value="ADENYLATE CYCLASE, TERMINAL-DIFFERENTIATION SPECIFIC-RELATED"/>
    <property type="match status" value="1"/>
</dbReference>
<dbReference type="Gene3D" id="3.30.70.1230">
    <property type="entry name" value="Nucleotide cyclase"/>
    <property type="match status" value="1"/>
</dbReference>
<dbReference type="Gene3D" id="3.30.450.40">
    <property type="match status" value="1"/>
</dbReference>
<protein>
    <recommendedName>
        <fullName evidence="1">Guanylate cyclase domain-containing protein</fullName>
    </recommendedName>
</protein>
<dbReference type="SUPFAM" id="SSF55073">
    <property type="entry name" value="Nucleotide cyclase"/>
    <property type="match status" value="1"/>
</dbReference>
<dbReference type="Pfam" id="PF00211">
    <property type="entry name" value="Guanylate_cyc"/>
    <property type="match status" value="1"/>
</dbReference>
<dbReference type="InterPro" id="IPR029787">
    <property type="entry name" value="Nucleotide_cyclase"/>
</dbReference>
<dbReference type="PROSITE" id="PS50125">
    <property type="entry name" value="GUANYLATE_CYCLASE_2"/>
    <property type="match status" value="1"/>
</dbReference>
<sequence length="311" mass="34725">ELLKQTGTQSFICVPIVYESEAQGILLVDNLQSKRSLGQSDMSFLMGIAPQVATSIHNALSYQRLQESQKTEKSLRKLFEKYVPAPVIKRYVDSEEIDLFHGVGSSITIFFLDIRGFTSHTEMMDPKEVVSFLNIYFEKCSQVISEEKGHINKYTGDGFLAIFGAPEPLAQNTVWAFNAARRILKLSKRFILGGKQMKIGIGLHTGRAILGNIGSKTKIEYTAIGDTINTAARLEEFTKRFDGFPIVMSEDAWKSLIPHPLHSSITSLGNQKIRGKKEKLEIFGFNLSGTFTIAPNQIDNGFMPLQRIKGV</sequence>
<dbReference type="PANTHER" id="PTHR43081:SF1">
    <property type="entry name" value="ADENYLATE CYCLASE, TERMINAL-DIFFERENTIATION SPECIFIC"/>
    <property type="match status" value="1"/>
</dbReference>
<dbReference type="InterPro" id="IPR029016">
    <property type="entry name" value="GAF-like_dom_sf"/>
</dbReference>
<accession>A0A0F9FR95</accession>
<gene>
    <name evidence="2" type="ORF">LCGC14_2273790</name>
</gene>
<dbReference type="AlphaFoldDB" id="A0A0F9FR95"/>
<organism evidence="2">
    <name type="scientific">marine sediment metagenome</name>
    <dbReference type="NCBI Taxonomy" id="412755"/>
    <lineage>
        <taxon>unclassified sequences</taxon>
        <taxon>metagenomes</taxon>
        <taxon>ecological metagenomes</taxon>
    </lineage>
</organism>
<dbReference type="GO" id="GO:0009190">
    <property type="term" value="P:cyclic nucleotide biosynthetic process"/>
    <property type="evidence" value="ECO:0007669"/>
    <property type="project" value="InterPro"/>
</dbReference>
<dbReference type="SMART" id="SM00044">
    <property type="entry name" value="CYCc"/>
    <property type="match status" value="1"/>
</dbReference>
<dbReference type="InterPro" id="IPR050697">
    <property type="entry name" value="Adenylyl/Guanylyl_Cyclase_3/4"/>
</dbReference>
<evidence type="ECO:0000313" key="2">
    <source>
        <dbReference type="EMBL" id="KKL53602.1"/>
    </source>
</evidence>
<feature type="non-terminal residue" evidence="2">
    <location>
        <position position="1"/>
    </location>
</feature>
<evidence type="ECO:0000259" key="1">
    <source>
        <dbReference type="PROSITE" id="PS50125"/>
    </source>
</evidence>
<dbReference type="GO" id="GO:0035556">
    <property type="term" value="P:intracellular signal transduction"/>
    <property type="evidence" value="ECO:0007669"/>
    <property type="project" value="InterPro"/>
</dbReference>
<dbReference type="Pfam" id="PF01590">
    <property type="entry name" value="GAF"/>
    <property type="match status" value="1"/>
</dbReference>
<name>A0A0F9FR95_9ZZZZ</name>
<reference evidence="2" key="1">
    <citation type="journal article" date="2015" name="Nature">
        <title>Complex archaea that bridge the gap between prokaryotes and eukaryotes.</title>
        <authorList>
            <person name="Spang A."/>
            <person name="Saw J.H."/>
            <person name="Jorgensen S.L."/>
            <person name="Zaremba-Niedzwiedzka K."/>
            <person name="Martijn J."/>
            <person name="Lind A.E."/>
            <person name="van Eijk R."/>
            <person name="Schleper C."/>
            <person name="Guy L."/>
            <person name="Ettema T.J."/>
        </authorList>
    </citation>
    <scope>NUCLEOTIDE SEQUENCE</scope>
</reference>
<comment type="caution">
    <text evidence="2">The sequence shown here is derived from an EMBL/GenBank/DDBJ whole genome shotgun (WGS) entry which is preliminary data.</text>
</comment>
<dbReference type="CDD" id="cd07302">
    <property type="entry name" value="CHD"/>
    <property type="match status" value="1"/>
</dbReference>
<dbReference type="InterPro" id="IPR001054">
    <property type="entry name" value="A/G_cyclase"/>
</dbReference>